<dbReference type="RefSeq" id="WP_285930924.1">
    <property type="nucleotide sequence ID" value="NZ_JASTZU010000019.1"/>
</dbReference>
<evidence type="ECO:0008006" key="3">
    <source>
        <dbReference type="Google" id="ProtNLM"/>
    </source>
</evidence>
<evidence type="ECO:0000313" key="2">
    <source>
        <dbReference type="Proteomes" id="UP001235343"/>
    </source>
</evidence>
<sequence>MDTAFLLGWKDTLESRSDLLCLHKNKKVDIHFVYNNNDFLISFNHGVIELNQSINHDPDLSIETTNQIIDELISGKTKLTSVPNELARITGKYKDVLFFEAILYLSSS</sequence>
<gene>
    <name evidence="1" type="ORF">QQS35_05600</name>
</gene>
<dbReference type="Proteomes" id="UP001235343">
    <property type="component" value="Unassembled WGS sequence"/>
</dbReference>
<organism evidence="1 2">
    <name type="scientific">Aquibacillus rhizosphaerae</name>
    <dbReference type="NCBI Taxonomy" id="3051431"/>
    <lineage>
        <taxon>Bacteria</taxon>
        <taxon>Bacillati</taxon>
        <taxon>Bacillota</taxon>
        <taxon>Bacilli</taxon>
        <taxon>Bacillales</taxon>
        <taxon>Bacillaceae</taxon>
        <taxon>Aquibacillus</taxon>
    </lineage>
</organism>
<reference evidence="1 2" key="1">
    <citation type="submission" date="2023-06" db="EMBL/GenBank/DDBJ databases">
        <title>Aquibacillus rhizosphaerae LR5S19.</title>
        <authorList>
            <person name="Sun J.-Q."/>
        </authorList>
    </citation>
    <scope>NUCLEOTIDE SEQUENCE [LARGE SCALE GENOMIC DNA]</scope>
    <source>
        <strain evidence="1 2">LR5S19</strain>
    </source>
</reference>
<protein>
    <recommendedName>
        <fullName evidence="3">SCP2 domain-containing protein</fullName>
    </recommendedName>
</protein>
<evidence type="ECO:0000313" key="1">
    <source>
        <dbReference type="EMBL" id="MDL4839929.1"/>
    </source>
</evidence>
<name>A0ABT7L3I4_9BACI</name>
<proteinExistence type="predicted"/>
<dbReference type="EMBL" id="JASTZU010000019">
    <property type="protein sequence ID" value="MDL4839929.1"/>
    <property type="molecule type" value="Genomic_DNA"/>
</dbReference>
<comment type="caution">
    <text evidence="1">The sequence shown here is derived from an EMBL/GenBank/DDBJ whole genome shotgun (WGS) entry which is preliminary data.</text>
</comment>
<keyword evidence="2" id="KW-1185">Reference proteome</keyword>
<accession>A0ABT7L3I4</accession>